<dbReference type="Pfam" id="PF00072">
    <property type="entry name" value="Response_reg"/>
    <property type="match status" value="1"/>
</dbReference>
<feature type="domain" description="Response regulatory" evidence="4">
    <location>
        <begin position="5"/>
        <end position="122"/>
    </location>
</feature>
<dbReference type="PROSITE" id="PS50110">
    <property type="entry name" value="RESPONSE_REGULATORY"/>
    <property type="match status" value="1"/>
</dbReference>
<dbReference type="Proteomes" id="UP000231701">
    <property type="component" value="Chromosome"/>
</dbReference>
<dbReference type="PANTHER" id="PTHR43214">
    <property type="entry name" value="TWO-COMPONENT RESPONSE REGULATOR"/>
    <property type="match status" value="1"/>
</dbReference>
<sequence length="213" mass="23890">MERYHIQLISESSLIRHGLLCLLNKEQGFSLMPQVKCSPPSCYKACSTRETDLIIMDITSGTHSCIDCIRQIAKRHPKVNILVLIWQEHYSFVNEAINNGAKGVLSMEADPPLFIEAIQTVAAGRQFIEPSLTQAIAEVPYRNVSNPFDLLSPREKTVLLLILKGQDTVSCASRLLISKKTVANHYTRIKKKLAVNDLGQLTLLAIRHKFILP</sequence>
<protein>
    <submittedName>
        <fullName evidence="5">Two component transcriptional regulator, LuxR family</fullName>
    </submittedName>
</protein>
<evidence type="ECO:0000313" key="5">
    <source>
        <dbReference type="EMBL" id="ATX80508.1"/>
    </source>
</evidence>
<dbReference type="KEGG" id="maes:Ga0123461_2102"/>
<dbReference type="SUPFAM" id="SSF46894">
    <property type="entry name" value="C-terminal effector domain of the bipartite response regulators"/>
    <property type="match status" value="1"/>
</dbReference>
<dbReference type="PANTHER" id="PTHR43214:SF43">
    <property type="entry name" value="TWO-COMPONENT RESPONSE REGULATOR"/>
    <property type="match status" value="1"/>
</dbReference>
<proteinExistence type="predicted"/>
<dbReference type="CDD" id="cd06170">
    <property type="entry name" value="LuxR_C_like"/>
    <property type="match status" value="1"/>
</dbReference>
<evidence type="ECO:0000256" key="2">
    <source>
        <dbReference type="PROSITE-ProRule" id="PRU00169"/>
    </source>
</evidence>
<dbReference type="PRINTS" id="PR00038">
    <property type="entry name" value="HTHLUXR"/>
</dbReference>
<dbReference type="SUPFAM" id="SSF52172">
    <property type="entry name" value="CheY-like"/>
    <property type="match status" value="1"/>
</dbReference>
<organism evidence="5 6">
    <name type="scientific">Mariprofundus aestuarium</name>
    <dbReference type="NCBI Taxonomy" id="1921086"/>
    <lineage>
        <taxon>Bacteria</taxon>
        <taxon>Pseudomonadati</taxon>
        <taxon>Pseudomonadota</taxon>
        <taxon>Candidatius Mariprofundia</taxon>
        <taxon>Mariprofundales</taxon>
        <taxon>Mariprofundaceae</taxon>
        <taxon>Mariprofundus</taxon>
    </lineage>
</organism>
<evidence type="ECO:0000259" key="4">
    <source>
        <dbReference type="PROSITE" id="PS50110"/>
    </source>
</evidence>
<dbReference type="RefSeq" id="WP_100278267.1">
    <property type="nucleotide sequence ID" value="NZ_CP018799.1"/>
</dbReference>
<keyword evidence="1" id="KW-0238">DNA-binding</keyword>
<dbReference type="AlphaFoldDB" id="A0A2K8KZR6"/>
<reference evidence="5 6" key="1">
    <citation type="submission" date="2016-12" db="EMBL/GenBank/DDBJ databases">
        <title>Isolation and genomic insights into novel planktonic Zetaproteobacteria from stratified waters of the Chesapeake Bay.</title>
        <authorList>
            <person name="McAllister S.M."/>
            <person name="Kato S."/>
            <person name="Chan C.S."/>
            <person name="Chiu B.K."/>
            <person name="Field E.K."/>
        </authorList>
    </citation>
    <scope>NUCLEOTIDE SEQUENCE [LARGE SCALE GENOMIC DNA]</scope>
    <source>
        <strain evidence="5 6">CP-5</strain>
    </source>
</reference>
<dbReference type="InterPro" id="IPR039420">
    <property type="entry name" value="WalR-like"/>
</dbReference>
<dbReference type="Pfam" id="PF00196">
    <property type="entry name" value="GerE"/>
    <property type="match status" value="1"/>
</dbReference>
<dbReference type="GO" id="GO:0006355">
    <property type="term" value="P:regulation of DNA-templated transcription"/>
    <property type="evidence" value="ECO:0007669"/>
    <property type="project" value="InterPro"/>
</dbReference>
<keyword evidence="2" id="KW-0597">Phosphoprotein</keyword>
<dbReference type="InterPro" id="IPR011006">
    <property type="entry name" value="CheY-like_superfamily"/>
</dbReference>
<dbReference type="OrthoDB" id="5293313at2"/>
<name>A0A2K8KZR6_MARES</name>
<dbReference type="InterPro" id="IPR016032">
    <property type="entry name" value="Sig_transdc_resp-reg_C-effctor"/>
</dbReference>
<dbReference type="GO" id="GO:0003677">
    <property type="term" value="F:DNA binding"/>
    <property type="evidence" value="ECO:0007669"/>
    <property type="project" value="UniProtKB-KW"/>
</dbReference>
<dbReference type="InterPro" id="IPR001789">
    <property type="entry name" value="Sig_transdc_resp-reg_receiver"/>
</dbReference>
<dbReference type="SMART" id="SM00421">
    <property type="entry name" value="HTH_LUXR"/>
    <property type="match status" value="1"/>
</dbReference>
<feature type="modified residue" description="4-aspartylphosphate" evidence="2">
    <location>
        <position position="57"/>
    </location>
</feature>
<dbReference type="PROSITE" id="PS50043">
    <property type="entry name" value="HTH_LUXR_2"/>
    <property type="match status" value="1"/>
</dbReference>
<gene>
    <name evidence="5" type="ORF">Ga0123461_2102</name>
</gene>
<accession>A0A2K8KZR6</accession>
<feature type="domain" description="HTH luxR-type" evidence="3">
    <location>
        <begin position="144"/>
        <end position="209"/>
    </location>
</feature>
<keyword evidence="6" id="KW-1185">Reference proteome</keyword>
<dbReference type="EMBL" id="CP018799">
    <property type="protein sequence ID" value="ATX80508.1"/>
    <property type="molecule type" value="Genomic_DNA"/>
</dbReference>
<evidence type="ECO:0000259" key="3">
    <source>
        <dbReference type="PROSITE" id="PS50043"/>
    </source>
</evidence>
<evidence type="ECO:0000256" key="1">
    <source>
        <dbReference type="ARBA" id="ARBA00023125"/>
    </source>
</evidence>
<dbReference type="InterPro" id="IPR000792">
    <property type="entry name" value="Tscrpt_reg_LuxR_C"/>
</dbReference>
<dbReference type="Gene3D" id="3.40.50.2300">
    <property type="match status" value="1"/>
</dbReference>
<dbReference type="GO" id="GO:0000160">
    <property type="term" value="P:phosphorelay signal transduction system"/>
    <property type="evidence" value="ECO:0007669"/>
    <property type="project" value="InterPro"/>
</dbReference>
<evidence type="ECO:0000313" key="6">
    <source>
        <dbReference type="Proteomes" id="UP000231701"/>
    </source>
</evidence>